<dbReference type="Gene3D" id="3.40.630.30">
    <property type="match status" value="1"/>
</dbReference>
<dbReference type="RefSeq" id="WP_252780585.1">
    <property type="nucleotide sequence ID" value="NZ_CP097478.1"/>
</dbReference>
<dbReference type="PANTHER" id="PTHR43441:SF11">
    <property type="entry name" value="RIBOSOMAL-PROTEIN-SERINE ACETYLTRANSFERASE"/>
    <property type="match status" value="1"/>
</dbReference>
<evidence type="ECO:0000259" key="1">
    <source>
        <dbReference type="PROSITE" id="PS51186"/>
    </source>
</evidence>
<sequence length="190" mass="21598">MMELIVTNELTLRTPVPETDGPRLAALIARDRETLAQWLPWVPKTTQASEIAFLRELVKQADQHQSLQLVMVWQGDPVGMMGFNRFYQREAGRQTAEIGYWLANHAVRHGLMHQAVLALCQLGFATYQLEQISIIAAVLNQRSNHVAQRAGFHLDRVLPARITLSNGQQVDANDWIKVNPDRQVHENPVY</sequence>
<organism evidence="2 3">
    <name type="scientific">Fructilactobacillus ixorae</name>
    <dbReference type="NCBI Taxonomy" id="1750535"/>
    <lineage>
        <taxon>Bacteria</taxon>
        <taxon>Bacillati</taxon>
        <taxon>Bacillota</taxon>
        <taxon>Bacilli</taxon>
        <taxon>Lactobacillales</taxon>
        <taxon>Lactobacillaceae</taxon>
        <taxon>Fructilactobacillus</taxon>
    </lineage>
</organism>
<reference evidence="2" key="1">
    <citation type="submission" date="2022-05" db="EMBL/GenBank/DDBJ databases">
        <authorList>
            <person name="Oliphant S.A."/>
            <person name="Watson-Haigh N.S."/>
            <person name="Sumby K.M."/>
            <person name="Gardner J.M."/>
            <person name="Jiranek V."/>
        </authorList>
    </citation>
    <scope>NUCLEOTIDE SEQUENCE</scope>
    <source>
        <strain evidence="2">Ru20-1</strain>
    </source>
</reference>
<dbReference type="InterPro" id="IPR000182">
    <property type="entry name" value="GNAT_dom"/>
</dbReference>
<dbReference type="PROSITE" id="PS51186">
    <property type="entry name" value="GNAT"/>
    <property type="match status" value="1"/>
</dbReference>
<dbReference type="SUPFAM" id="SSF55729">
    <property type="entry name" value="Acyl-CoA N-acyltransferases (Nat)"/>
    <property type="match status" value="1"/>
</dbReference>
<evidence type="ECO:0000313" key="2">
    <source>
        <dbReference type="EMBL" id="USS93704.1"/>
    </source>
</evidence>
<dbReference type="InterPro" id="IPR051908">
    <property type="entry name" value="Ribosomal_N-acetyltransferase"/>
</dbReference>
<dbReference type="InterPro" id="IPR016181">
    <property type="entry name" value="Acyl_CoA_acyltransferase"/>
</dbReference>
<gene>
    <name evidence="2" type="ORF">M8332_02305</name>
</gene>
<accession>A0ABY5C6M2</accession>
<dbReference type="PANTHER" id="PTHR43441">
    <property type="entry name" value="RIBOSOMAL-PROTEIN-SERINE ACETYLTRANSFERASE"/>
    <property type="match status" value="1"/>
</dbReference>
<proteinExistence type="predicted"/>
<dbReference type="Proteomes" id="UP001057532">
    <property type="component" value="Chromosome"/>
</dbReference>
<evidence type="ECO:0000313" key="3">
    <source>
        <dbReference type="Proteomes" id="UP001057532"/>
    </source>
</evidence>
<keyword evidence="3" id="KW-1185">Reference proteome</keyword>
<name>A0ABY5C6M2_9LACO</name>
<dbReference type="EMBL" id="CP097478">
    <property type="protein sequence ID" value="USS93704.1"/>
    <property type="molecule type" value="Genomic_DNA"/>
</dbReference>
<dbReference type="Pfam" id="PF13302">
    <property type="entry name" value="Acetyltransf_3"/>
    <property type="match status" value="1"/>
</dbReference>
<feature type="domain" description="N-acetyltransferase" evidence="1">
    <location>
        <begin position="25"/>
        <end position="171"/>
    </location>
</feature>
<protein>
    <submittedName>
        <fullName evidence="2">GNAT family N-acetyltransferase</fullName>
    </submittedName>
</protein>